<evidence type="ECO:0000313" key="3">
    <source>
        <dbReference type="EMBL" id="KAJ5183821.1"/>
    </source>
</evidence>
<reference evidence="3" key="1">
    <citation type="submission" date="2022-11" db="EMBL/GenBank/DDBJ databases">
        <authorList>
            <person name="Petersen C."/>
        </authorList>
    </citation>
    <scope>NUCLEOTIDE SEQUENCE</scope>
    <source>
        <strain evidence="3">IBT 21917</strain>
    </source>
</reference>
<reference evidence="3" key="2">
    <citation type="journal article" date="2023" name="IMA Fungus">
        <title>Comparative genomic study of the Penicillium genus elucidates a diverse pangenome and 15 lateral gene transfer events.</title>
        <authorList>
            <person name="Petersen C."/>
            <person name="Sorensen T."/>
            <person name="Nielsen M.R."/>
            <person name="Sondergaard T.E."/>
            <person name="Sorensen J.L."/>
            <person name="Fitzpatrick D.A."/>
            <person name="Frisvad J.C."/>
            <person name="Nielsen K.L."/>
        </authorList>
    </citation>
    <scope>NUCLEOTIDE SEQUENCE</scope>
    <source>
        <strain evidence="3">IBT 21917</strain>
    </source>
</reference>
<evidence type="ECO:0000256" key="2">
    <source>
        <dbReference type="SAM" id="Phobius"/>
    </source>
</evidence>
<keyword evidence="2" id="KW-0472">Membrane</keyword>
<organism evidence="3 4">
    <name type="scientific">Penicillium capsulatum</name>
    <dbReference type="NCBI Taxonomy" id="69766"/>
    <lineage>
        <taxon>Eukaryota</taxon>
        <taxon>Fungi</taxon>
        <taxon>Dikarya</taxon>
        <taxon>Ascomycota</taxon>
        <taxon>Pezizomycotina</taxon>
        <taxon>Eurotiomycetes</taxon>
        <taxon>Eurotiomycetidae</taxon>
        <taxon>Eurotiales</taxon>
        <taxon>Aspergillaceae</taxon>
        <taxon>Penicillium</taxon>
    </lineage>
</organism>
<sequence>MLPQPRGLTSAATGSDEAVNLDDPDNDWHQMPNTAAVAFLFSFCVCMIMSLFFFIMGSMDQFDQSVWAGLCRVR</sequence>
<keyword evidence="2" id="KW-0812">Transmembrane</keyword>
<dbReference type="AlphaFoldDB" id="A0A9W9LZE8"/>
<feature type="region of interest" description="Disordered" evidence="1">
    <location>
        <begin position="1"/>
        <end position="25"/>
    </location>
</feature>
<name>A0A9W9LZE8_9EURO</name>
<keyword evidence="2" id="KW-1133">Transmembrane helix</keyword>
<evidence type="ECO:0000256" key="1">
    <source>
        <dbReference type="SAM" id="MobiDB-lite"/>
    </source>
</evidence>
<comment type="caution">
    <text evidence="3">The sequence shown here is derived from an EMBL/GenBank/DDBJ whole genome shotgun (WGS) entry which is preliminary data.</text>
</comment>
<protein>
    <submittedName>
        <fullName evidence="3">Uncharacterized protein</fullName>
    </submittedName>
</protein>
<feature type="transmembrane region" description="Helical" evidence="2">
    <location>
        <begin position="35"/>
        <end position="55"/>
    </location>
</feature>
<accession>A0A9W9LZE8</accession>
<dbReference type="Proteomes" id="UP001146351">
    <property type="component" value="Unassembled WGS sequence"/>
</dbReference>
<evidence type="ECO:0000313" key="4">
    <source>
        <dbReference type="Proteomes" id="UP001146351"/>
    </source>
</evidence>
<keyword evidence="4" id="KW-1185">Reference proteome</keyword>
<proteinExistence type="predicted"/>
<dbReference type="EMBL" id="JAPQKO010000001">
    <property type="protein sequence ID" value="KAJ5183821.1"/>
    <property type="molecule type" value="Genomic_DNA"/>
</dbReference>
<gene>
    <name evidence="3" type="ORF">N7492_001437</name>
</gene>